<evidence type="ECO:0000313" key="2">
    <source>
        <dbReference type="Proteomes" id="UP000789508"/>
    </source>
</evidence>
<dbReference type="Proteomes" id="UP000789508">
    <property type="component" value="Unassembled WGS sequence"/>
</dbReference>
<evidence type="ECO:0000313" key="1">
    <source>
        <dbReference type="EMBL" id="CAG8565478.1"/>
    </source>
</evidence>
<comment type="caution">
    <text evidence="1">The sequence shown here is derived from an EMBL/GenBank/DDBJ whole genome shotgun (WGS) entry which is preliminary data.</text>
</comment>
<sequence>MLNCLFRICVDMPLYLKACENDGQTQCTEQATSSLETMRTRYIASDYIKDTNLTSSQPTSLKPCNLSTCYNKFLQYYKLSTITNKTTIALFI</sequence>
<accession>A0A9N9FYT2</accession>
<organism evidence="1 2">
    <name type="scientific">Ambispora leptoticha</name>
    <dbReference type="NCBI Taxonomy" id="144679"/>
    <lineage>
        <taxon>Eukaryota</taxon>
        <taxon>Fungi</taxon>
        <taxon>Fungi incertae sedis</taxon>
        <taxon>Mucoromycota</taxon>
        <taxon>Glomeromycotina</taxon>
        <taxon>Glomeromycetes</taxon>
        <taxon>Archaeosporales</taxon>
        <taxon>Ambisporaceae</taxon>
        <taxon>Ambispora</taxon>
    </lineage>
</organism>
<gene>
    <name evidence="1" type="ORF">ALEPTO_LOCUS6559</name>
</gene>
<name>A0A9N9FYT2_9GLOM</name>
<protein>
    <submittedName>
        <fullName evidence="1">13704_t:CDS:1</fullName>
    </submittedName>
</protein>
<dbReference type="AlphaFoldDB" id="A0A9N9FYT2"/>
<keyword evidence="2" id="KW-1185">Reference proteome</keyword>
<reference evidence="1" key="1">
    <citation type="submission" date="2021-06" db="EMBL/GenBank/DDBJ databases">
        <authorList>
            <person name="Kallberg Y."/>
            <person name="Tangrot J."/>
            <person name="Rosling A."/>
        </authorList>
    </citation>
    <scope>NUCLEOTIDE SEQUENCE</scope>
    <source>
        <strain evidence="1">FL130A</strain>
    </source>
</reference>
<proteinExistence type="predicted"/>
<dbReference type="EMBL" id="CAJVPS010002322">
    <property type="protein sequence ID" value="CAG8565478.1"/>
    <property type="molecule type" value="Genomic_DNA"/>
</dbReference>